<proteinExistence type="predicted"/>
<dbReference type="PROSITE" id="PS01187">
    <property type="entry name" value="EGF_CA"/>
    <property type="match status" value="1"/>
</dbReference>
<dbReference type="EMBL" id="CAJPWZ010000650">
    <property type="protein sequence ID" value="CAG2197543.1"/>
    <property type="molecule type" value="Genomic_DNA"/>
</dbReference>
<dbReference type="SUPFAM" id="SSF57196">
    <property type="entry name" value="EGF/Laminin"/>
    <property type="match status" value="2"/>
</dbReference>
<evidence type="ECO:0000313" key="7">
    <source>
        <dbReference type="EMBL" id="CAG2197543.1"/>
    </source>
</evidence>
<evidence type="ECO:0000313" key="8">
    <source>
        <dbReference type="Proteomes" id="UP000683360"/>
    </source>
</evidence>
<name>A0A8S3QLN1_MYTED</name>
<dbReference type="InterPro" id="IPR026823">
    <property type="entry name" value="cEGF"/>
</dbReference>
<dbReference type="Gene3D" id="2.10.25.10">
    <property type="entry name" value="Laminin"/>
    <property type="match status" value="2"/>
</dbReference>
<protein>
    <recommendedName>
        <fullName evidence="6">EGF-like domain-containing protein</fullName>
    </recommendedName>
</protein>
<feature type="disulfide bond" evidence="5">
    <location>
        <begin position="43"/>
        <end position="53"/>
    </location>
</feature>
<evidence type="ECO:0000256" key="2">
    <source>
        <dbReference type="ARBA" id="ARBA00022729"/>
    </source>
</evidence>
<evidence type="ECO:0000256" key="5">
    <source>
        <dbReference type="PROSITE-ProRule" id="PRU00076"/>
    </source>
</evidence>
<dbReference type="CDD" id="cd00054">
    <property type="entry name" value="EGF_CA"/>
    <property type="match status" value="2"/>
</dbReference>
<dbReference type="Pfam" id="PF12662">
    <property type="entry name" value="cEGF"/>
    <property type="match status" value="1"/>
</dbReference>
<dbReference type="SMART" id="SM00181">
    <property type="entry name" value="EGF"/>
    <property type="match status" value="2"/>
</dbReference>
<comment type="caution">
    <text evidence="7">The sequence shown here is derived from an EMBL/GenBank/DDBJ whole genome shotgun (WGS) entry which is preliminary data.</text>
</comment>
<gene>
    <name evidence="7" type="ORF">MEDL_12410</name>
</gene>
<keyword evidence="2" id="KW-0732">Signal</keyword>
<dbReference type="GO" id="GO:0005509">
    <property type="term" value="F:calcium ion binding"/>
    <property type="evidence" value="ECO:0007669"/>
    <property type="project" value="InterPro"/>
</dbReference>
<sequence>MHEFDWMSSGTYMVYVHVYQMLSTCISNLYYHQIYCIVDIDECTTTSKCAHLCANTVGSYQCSCRTGYQLALDGVSCSDVNECLLINGGCDDICVNTPGSYHCQCQNGPPLNADGRCPERNITDGGLQQTLFEVHKIARRLLPKGCAVLELSSCGEKDISKDIIILSSTSSWYTLSTNSSIYFTMGIVFVESGDFALPVSISGLEVVSTISNFELIYGSLKYSIADGIELNNKRNHTCFFFETTPKDIHELIGSVIPTLFDKLYEVLPNWIRFSESGKKRTFNH</sequence>
<dbReference type="PROSITE" id="PS50026">
    <property type="entry name" value="EGF_3"/>
    <property type="match status" value="1"/>
</dbReference>
<keyword evidence="3" id="KW-0677">Repeat</keyword>
<dbReference type="AlphaFoldDB" id="A0A8S3QLN1"/>
<accession>A0A8S3QLN1</accession>
<dbReference type="PANTHER" id="PTHR24034">
    <property type="entry name" value="EGF-LIKE DOMAIN-CONTAINING PROTEIN"/>
    <property type="match status" value="1"/>
</dbReference>
<keyword evidence="8" id="KW-1185">Reference proteome</keyword>
<comment type="caution">
    <text evidence="5">Lacks conserved residue(s) required for the propagation of feature annotation.</text>
</comment>
<dbReference type="InterPro" id="IPR050751">
    <property type="entry name" value="ECM_structural_protein"/>
</dbReference>
<dbReference type="SMART" id="SM00179">
    <property type="entry name" value="EGF_CA"/>
    <property type="match status" value="2"/>
</dbReference>
<evidence type="ECO:0000259" key="6">
    <source>
        <dbReference type="PROSITE" id="PS50026"/>
    </source>
</evidence>
<reference evidence="7" key="1">
    <citation type="submission" date="2021-03" db="EMBL/GenBank/DDBJ databases">
        <authorList>
            <person name="Bekaert M."/>
        </authorList>
    </citation>
    <scope>NUCLEOTIDE SEQUENCE</scope>
</reference>
<dbReference type="InterPro" id="IPR000742">
    <property type="entry name" value="EGF"/>
</dbReference>
<evidence type="ECO:0000256" key="4">
    <source>
        <dbReference type="ARBA" id="ARBA00023157"/>
    </source>
</evidence>
<keyword evidence="1 5" id="KW-0245">EGF-like domain</keyword>
<dbReference type="PANTHER" id="PTHR24034:SF209">
    <property type="entry name" value="EGF-LIKE DOMAIN-CONTAINING PROTEIN"/>
    <property type="match status" value="1"/>
</dbReference>
<dbReference type="PROSITE" id="PS00010">
    <property type="entry name" value="ASX_HYDROXYL"/>
    <property type="match status" value="1"/>
</dbReference>
<dbReference type="FunFam" id="2.10.25.10:FF:000010">
    <property type="entry name" value="Pro-epidermal growth factor"/>
    <property type="match status" value="1"/>
</dbReference>
<evidence type="ECO:0000256" key="3">
    <source>
        <dbReference type="ARBA" id="ARBA00022737"/>
    </source>
</evidence>
<dbReference type="InterPro" id="IPR000152">
    <property type="entry name" value="EGF-type_Asp/Asn_hydroxyl_site"/>
</dbReference>
<keyword evidence="4 5" id="KW-1015">Disulfide bond</keyword>
<dbReference type="InterPro" id="IPR001881">
    <property type="entry name" value="EGF-like_Ca-bd_dom"/>
</dbReference>
<dbReference type="PROSITE" id="PS01186">
    <property type="entry name" value="EGF_2"/>
    <property type="match status" value="1"/>
</dbReference>
<dbReference type="Proteomes" id="UP000683360">
    <property type="component" value="Unassembled WGS sequence"/>
</dbReference>
<organism evidence="7 8">
    <name type="scientific">Mytilus edulis</name>
    <name type="common">Blue mussel</name>
    <dbReference type="NCBI Taxonomy" id="6550"/>
    <lineage>
        <taxon>Eukaryota</taxon>
        <taxon>Metazoa</taxon>
        <taxon>Spiralia</taxon>
        <taxon>Lophotrochozoa</taxon>
        <taxon>Mollusca</taxon>
        <taxon>Bivalvia</taxon>
        <taxon>Autobranchia</taxon>
        <taxon>Pteriomorphia</taxon>
        <taxon>Mytilida</taxon>
        <taxon>Mytiloidea</taxon>
        <taxon>Mytilidae</taxon>
        <taxon>Mytilinae</taxon>
        <taxon>Mytilus</taxon>
    </lineage>
</organism>
<dbReference type="OrthoDB" id="6159735at2759"/>
<evidence type="ECO:0000256" key="1">
    <source>
        <dbReference type="ARBA" id="ARBA00022536"/>
    </source>
</evidence>
<feature type="domain" description="EGF-like" evidence="6">
    <location>
        <begin position="39"/>
        <end position="78"/>
    </location>
</feature>
<dbReference type="InterPro" id="IPR018097">
    <property type="entry name" value="EGF_Ca-bd_CS"/>
</dbReference>